<evidence type="ECO:0000313" key="3">
    <source>
        <dbReference type="EMBL" id="CAG8457541.1"/>
    </source>
</evidence>
<keyword evidence="4" id="KW-1185">Reference proteome</keyword>
<evidence type="ECO:0000256" key="1">
    <source>
        <dbReference type="SAM" id="MobiDB-lite"/>
    </source>
</evidence>
<comment type="caution">
    <text evidence="3">The sequence shown here is derived from an EMBL/GenBank/DDBJ whole genome shotgun (WGS) entry which is preliminary data.</text>
</comment>
<dbReference type="EMBL" id="CAJVPL010000163">
    <property type="protein sequence ID" value="CAG8457541.1"/>
    <property type="molecule type" value="Genomic_DNA"/>
</dbReference>
<evidence type="ECO:0000313" key="4">
    <source>
        <dbReference type="Proteomes" id="UP000789831"/>
    </source>
</evidence>
<feature type="region of interest" description="Disordered" evidence="1">
    <location>
        <begin position="1"/>
        <end position="21"/>
    </location>
</feature>
<dbReference type="Gene3D" id="3.30.60.210">
    <property type="entry name" value="Stc1 domain"/>
    <property type="match status" value="1"/>
</dbReference>
<name>A0A9N8VRQ4_9GLOM</name>
<feature type="region of interest" description="Disordered" evidence="1">
    <location>
        <begin position="110"/>
        <end position="144"/>
    </location>
</feature>
<dbReference type="InterPro" id="IPR043069">
    <property type="entry name" value="Stc1_sf"/>
</dbReference>
<dbReference type="AlphaFoldDB" id="A0A9N8VRQ4"/>
<organism evidence="3 4">
    <name type="scientific">Ambispora gerdemannii</name>
    <dbReference type="NCBI Taxonomy" id="144530"/>
    <lineage>
        <taxon>Eukaryota</taxon>
        <taxon>Fungi</taxon>
        <taxon>Fungi incertae sedis</taxon>
        <taxon>Mucoromycota</taxon>
        <taxon>Glomeromycotina</taxon>
        <taxon>Glomeromycetes</taxon>
        <taxon>Archaeosporales</taxon>
        <taxon>Ambisporaceae</taxon>
        <taxon>Ambispora</taxon>
    </lineage>
</organism>
<dbReference type="OrthoDB" id="3514033at2759"/>
<sequence length="144" mass="16274">MSSTSSKHSAFGANSQKSQDPKSLYCYGCEREKPIHSFSKTQVTKAVSNLHNPYAPGGKTRKKHHTMCKSCTPQQNNTLTCMLCTKTMPLDDFAKAQRRNAEKARCLKCMAKRKKSDEDEDDSAPDTEDDDEDVNYNETWDDIL</sequence>
<dbReference type="Proteomes" id="UP000789831">
    <property type="component" value="Unassembled WGS sequence"/>
</dbReference>
<dbReference type="Pfam" id="PF12898">
    <property type="entry name" value="Stc1"/>
    <property type="match status" value="1"/>
</dbReference>
<dbReference type="InterPro" id="IPR024630">
    <property type="entry name" value="Stc1"/>
</dbReference>
<gene>
    <name evidence="3" type="ORF">AGERDE_LOCUS2077</name>
</gene>
<feature type="compositionally biased region" description="Polar residues" evidence="1">
    <location>
        <begin position="1"/>
        <end position="18"/>
    </location>
</feature>
<evidence type="ECO:0000259" key="2">
    <source>
        <dbReference type="Pfam" id="PF12898"/>
    </source>
</evidence>
<proteinExistence type="predicted"/>
<protein>
    <submittedName>
        <fullName evidence="3">10971_t:CDS:1</fullName>
    </submittedName>
</protein>
<reference evidence="3" key="1">
    <citation type="submission" date="2021-06" db="EMBL/GenBank/DDBJ databases">
        <authorList>
            <person name="Kallberg Y."/>
            <person name="Tangrot J."/>
            <person name="Rosling A."/>
        </authorList>
    </citation>
    <scope>NUCLEOTIDE SEQUENCE</scope>
    <source>
        <strain evidence="3">MT106</strain>
    </source>
</reference>
<feature type="domain" description="Stc1" evidence="2">
    <location>
        <begin position="26"/>
        <end position="110"/>
    </location>
</feature>
<feature type="compositionally biased region" description="Acidic residues" evidence="1">
    <location>
        <begin position="118"/>
        <end position="144"/>
    </location>
</feature>
<accession>A0A9N8VRQ4</accession>